<dbReference type="OrthoDB" id="9809583at2"/>
<dbReference type="InterPro" id="IPR000757">
    <property type="entry name" value="Beta-glucanase-like"/>
</dbReference>
<sequence>MSNPVFTSGVIVTGSSSITFWFKPGGWSADYVIVHYSITGEAQQNVYTSYNANTAQWEYNVSNLVAGTNITYSFTYNTNGVQYDSDTVTFTFGGGSSGYMYNTLVWSDEFQGSSLNRSNWNYQLGNGYNNGAGGFDGWGNGEWEWYRQSNVSVSNDNLVITAEYLSDPYVFASRDWYQFSGRITTKGLQSWQYARVEARIKLPTVNATWPAFWLMGDSCDTTVNGAAGGYDTLPTNWPSCGEIDIMEHKNSDSQICSNLFWDTRTGTYPYSSSNVSDNPTWTTGVDVSGYHVYGMEWNSTTIKYYLDGNLIKTQDISASNQEEFRNQKWFILLNLAISGTFTGPATPNIADFPCSMYVDYVRVYQ</sequence>
<evidence type="ECO:0000259" key="2">
    <source>
        <dbReference type="PROSITE" id="PS51762"/>
    </source>
</evidence>
<dbReference type="GO" id="GO:0004553">
    <property type="term" value="F:hydrolase activity, hydrolyzing O-glycosyl compounds"/>
    <property type="evidence" value="ECO:0007669"/>
    <property type="project" value="InterPro"/>
</dbReference>
<dbReference type="AlphaFoldDB" id="A0A498RFJ3"/>
<evidence type="ECO:0000259" key="3">
    <source>
        <dbReference type="PROSITE" id="PS52005"/>
    </source>
</evidence>
<dbReference type="SUPFAM" id="SSF49899">
    <property type="entry name" value="Concanavalin A-like lectins/glucanases"/>
    <property type="match status" value="1"/>
</dbReference>
<protein>
    <submittedName>
        <fullName evidence="4">Uncharacterized protein</fullName>
    </submittedName>
</protein>
<keyword evidence="5" id="KW-1185">Reference proteome</keyword>
<evidence type="ECO:0000313" key="4">
    <source>
        <dbReference type="EMBL" id="VBB09580.1"/>
    </source>
</evidence>
<dbReference type="Pfam" id="PF22184">
    <property type="entry name" value="CBM_56"/>
    <property type="match status" value="1"/>
</dbReference>
<dbReference type="InterPro" id="IPR047569">
    <property type="entry name" value="CBM56"/>
</dbReference>
<proteinExistence type="inferred from homology"/>
<accession>A0A498RFJ3</accession>
<dbReference type="EMBL" id="UPPP01000127">
    <property type="protein sequence ID" value="VBB09580.1"/>
    <property type="molecule type" value="Genomic_DNA"/>
</dbReference>
<evidence type="ECO:0000313" key="5">
    <source>
        <dbReference type="Proteomes" id="UP000277811"/>
    </source>
</evidence>
<dbReference type="InterPro" id="IPR050546">
    <property type="entry name" value="Glycosyl_Hydrlase_16"/>
</dbReference>
<dbReference type="PANTHER" id="PTHR10963">
    <property type="entry name" value="GLYCOSYL HYDROLASE-RELATED"/>
    <property type="match status" value="1"/>
</dbReference>
<dbReference type="GO" id="GO:0005975">
    <property type="term" value="P:carbohydrate metabolic process"/>
    <property type="evidence" value="ECO:0007669"/>
    <property type="project" value="InterPro"/>
</dbReference>
<dbReference type="CDD" id="cd08023">
    <property type="entry name" value="GH16_laminarinase_like"/>
    <property type="match status" value="1"/>
</dbReference>
<dbReference type="Gene3D" id="2.60.120.200">
    <property type="match status" value="1"/>
</dbReference>
<dbReference type="PANTHER" id="PTHR10963:SF55">
    <property type="entry name" value="GLYCOSIDE HYDROLASE FAMILY 16 PROTEIN"/>
    <property type="match status" value="1"/>
</dbReference>
<reference evidence="4 5" key="1">
    <citation type="submission" date="2018-06" db="EMBL/GenBank/DDBJ databases">
        <authorList>
            <person name="Strepis N."/>
        </authorList>
    </citation>
    <scope>NUCLEOTIDE SEQUENCE [LARGE SCALE GENOMIC DNA]</scope>
    <source>
        <strain evidence="4">LUCI</strain>
    </source>
</reference>
<feature type="domain" description="GH16" evidence="2">
    <location>
        <begin position="83"/>
        <end position="365"/>
    </location>
</feature>
<dbReference type="InterPro" id="IPR013320">
    <property type="entry name" value="ConA-like_dom_sf"/>
</dbReference>
<comment type="similarity">
    <text evidence="1">Belongs to the glycosyl hydrolase 16 family.</text>
</comment>
<dbReference type="PROSITE" id="PS51762">
    <property type="entry name" value="GH16_2"/>
    <property type="match status" value="1"/>
</dbReference>
<evidence type="ECO:0000256" key="1">
    <source>
        <dbReference type="ARBA" id="ARBA00006865"/>
    </source>
</evidence>
<dbReference type="PROSITE" id="PS52005">
    <property type="entry name" value="CBM56"/>
    <property type="match status" value="1"/>
</dbReference>
<gene>
    <name evidence="4" type="ORF">LUCI_4875</name>
</gene>
<dbReference type="Proteomes" id="UP000277811">
    <property type="component" value="Unassembled WGS sequence"/>
</dbReference>
<name>A0A498RFJ3_9FIRM</name>
<feature type="domain" description="CBM56" evidence="3">
    <location>
        <begin position="1"/>
        <end position="92"/>
    </location>
</feature>
<dbReference type="RefSeq" id="WP_122630357.1">
    <property type="nucleotide sequence ID" value="NZ_UPPP01000127.1"/>
</dbReference>
<organism evidence="4 5">
    <name type="scientific">Lucifera butyrica</name>
    <dbReference type="NCBI Taxonomy" id="1351585"/>
    <lineage>
        <taxon>Bacteria</taxon>
        <taxon>Bacillati</taxon>
        <taxon>Bacillota</taxon>
        <taxon>Negativicutes</taxon>
        <taxon>Veillonellales</taxon>
        <taxon>Veillonellaceae</taxon>
        <taxon>Lucifera</taxon>
    </lineage>
</organism>
<dbReference type="GO" id="GO:0030246">
    <property type="term" value="F:carbohydrate binding"/>
    <property type="evidence" value="ECO:0007669"/>
    <property type="project" value="UniProtKB-UniRule"/>
</dbReference>
<dbReference type="Pfam" id="PF00722">
    <property type="entry name" value="Glyco_hydro_16"/>
    <property type="match status" value="1"/>
</dbReference>